<dbReference type="Gene3D" id="1.20.120.50">
    <property type="entry name" value="Hemerythrin-like"/>
    <property type="match status" value="1"/>
</dbReference>
<dbReference type="GO" id="GO:0046872">
    <property type="term" value="F:metal ion binding"/>
    <property type="evidence" value="ECO:0007669"/>
    <property type="project" value="UniProtKB-KW"/>
</dbReference>
<dbReference type="PANTHER" id="PTHR37164:SF1">
    <property type="entry name" value="BACTERIOHEMERYTHRIN"/>
    <property type="match status" value="1"/>
</dbReference>
<keyword evidence="2" id="KW-0813">Transport</keyword>
<dbReference type="Pfam" id="PF01814">
    <property type="entry name" value="Hemerythrin"/>
    <property type="match status" value="1"/>
</dbReference>
<feature type="domain" description="Hemerythrin-like" evidence="5">
    <location>
        <begin position="24"/>
        <end position="136"/>
    </location>
</feature>
<protein>
    <submittedName>
        <fullName evidence="6">Hemerythrin</fullName>
    </submittedName>
</protein>
<evidence type="ECO:0000259" key="5">
    <source>
        <dbReference type="Pfam" id="PF01814"/>
    </source>
</evidence>
<dbReference type="RefSeq" id="WP_208321343.1">
    <property type="nucleotide sequence ID" value="NZ_SOQX01000005.1"/>
</dbReference>
<evidence type="ECO:0000256" key="3">
    <source>
        <dbReference type="ARBA" id="ARBA00022723"/>
    </source>
</evidence>
<dbReference type="PANTHER" id="PTHR37164">
    <property type="entry name" value="BACTERIOHEMERYTHRIN"/>
    <property type="match status" value="1"/>
</dbReference>
<dbReference type="PROSITE" id="PS00550">
    <property type="entry name" value="HEMERYTHRINS"/>
    <property type="match status" value="1"/>
</dbReference>
<dbReference type="CDD" id="cd12107">
    <property type="entry name" value="Hemerythrin"/>
    <property type="match status" value="1"/>
</dbReference>
<dbReference type="NCBIfam" id="NF033749">
    <property type="entry name" value="bact_hemeryth"/>
    <property type="match status" value="1"/>
</dbReference>
<dbReference type="InterPro" id="IPR050669">
    <property type="entry name" value="Hemerythrin"/>
</dbReference>
<dbReference type="AlphaFoldDB" id="A0A4R8IIK0"/>
<accession>A0A4R8IIK0</accession>
<evidence type="ECO:0000256" key="2">
    <source>
        <dbReference type="ARBA" id="ARBA00022621"/>
    </source>
</evidence>
<evidence type="ECO:0000256" key="4">
    <source>
        <dbReference type="ARBA" id="ARBA00023004"/>
    </source>
</evidence>
<dbReference type="InterPro" id="IPR012827">
    <property type="entry name" value="Hemerythrin_metal-bd"/>
</dbReference>
<comment type="similarity">
    <text evidence="1">Belongs to the hemerythrin family.</text>
</comment>
<keyword evidence="4" id="KW-0408">Iron</keyword>
<keyword evidence="3" id="KW-0479">Metal-binding</keyword>
<sequence length="165" mass="19494">MSQPAMNTGSEEKLVEWSDELSVGIEEIDDQHKILVDLLNDLHKAIVEHHGSEAAQRILAELLEYTRIHFAVEESLMRILGYPEYDEHKHHHELLLNEVHTLSQKLAEGKKSVNFELLHFLKMWLTKHIMEEDRQYTSHFISRGVQQSYEKRSWVGKFWNSLQHK</sequence>
<reference evidence="6 7" key="1">
    <citation type="submission" date="2019-03" db="EMBL/GenBank/DDBJ databases">
        <title>Genomic Encyclopedia of Type Strains, Phase IV (KMG-IV): sequencing the most valuable type-strain genomes for metagenomic binning, comparative biology and taxonomic classification.</title>
        <authorList>
            <person name="Goeker M."/>
        </authorList>
    </citation>
    <scope>NUCLEOTIDE SEQUENCE [LARGE SCALE GENOMIC DNA]</scope>
    <source>
        <strain evidence="6 7">DSM 16326</strain>
    </source>
</reference>
<organism evidence="6 7">
    <name type="scientific">Thiohalophilus thiocyanatoxydans</name>
    <dbReference type="NCBI Taxonomy" id="381308"/>
    <lineage>
        <taxon>Bacteria</taxon>
        <taxon>Pseudomonadati</taxon>
        <taxon>Pseudomonadota</taxon>
        <taxon>Gammaproteobacteria</taxon>
        <taxon>Thiohalomonadales</taxon>
        <taxon>Thiohalophilaceae</taxon>
        <taxon>Thiohalophilus</taxon>
    </lineage>
</organism>
<dbReference type="InterPro" id="IPR035938">
    <property type="entry name" value="Hemerythrin-like_sf"/>
</dbReference>
<evidence type="ECO:0000256" key="1">
    <source>
        <dbReference type="ARBA" id="ARBA00010587"/>
    </source>
</evidence>
<dbReference type="SUPFAM" id="SSF47188">
    <property type="entry name" value="Hemerythrin-like"/>
    <property type="match status" value="1"/>
</dbReference>
<proteinExistence type="inferred from homology"/>
<name>A0A4R8IIK0_9GAMM</name>
<evidence type="ECO:0000313" key="7">
    <source>
        <dbReference type="Proteomes" id="UP000294914"/>
    </source>
</evidence>
<dbReference type="InterPro" id="IPR016131">
    <property type="entry name" value="Haemerythrin_Fe_BS"/>
</dbReference>
<gene>
    <name evidence="6" type="ORF">EDC23_2028</name>
</gene>
<comment type="caution">
    <text evidence="6">The sequence shown here is derived from an EMBL/GenBank/DDBJ whole genome shotgun (WGS) entry which is preliminary data.</text>
</comment>
<dbReference type="InterPro" id="IPR012312">
    <property type="entry name" value="Hemerythrin-like"/>
</dbReference>
<keyword evidence="2" id="KW-0561">Oxygen transport</keyword>
<dbReference type="EMBL" id="SOQX01000005">
    <property type="protein sequence ID" value="TDY00526.1"/>
    <property type="molecule type" value="Genomic_DNA"/>
</dbReference>
<dbReference type="NCBIfam" id="TIGR02481">
    <property type="entry name" value="hemeryth_dom"/>
    <property type="match status" value="1"/>
</dbReference>
<dbReference type="Proteomes" id="UP000294914">
    <property type="component" value="Unassembled WGS sequence"/>
</dbReference>
<keyword evidence="7" id="KW-1185">Reference proteome</keyword>
<dbReference type="GO" id="GO:0005344">
    <property type="term" value="F:oxygen carrier activity"/>
    <property type="evidence" value="ECO:0007669"/>
    <property type="project" value="UniProtKB-KW"/>
</dbReference>
<evidence type="ECO:0000313" key="6">
    <source>
        <dbReference type="EMBL" id="TDY00526.1"/>
    </source>
</evidence>